<dbReference type="EMBL" id="MK500334">
    <property type="protein sequence ID" value="QBK86459.1"/>
    <property type="molecule type" value="Genomic_DNA"/>
</dbReference>
<protein>
    <submittedName>
        <fullName evidence="1">Uncharacterized protein</fullName>
    </submittedName>
</protein>
<gene>
    <name evidence="1" type="ORF">LCMAC102_02540</name>
</gene>
<organism evidence="1">
    <name type="scientific">Marseillevirus LCMAC102</name>
    <dbReference type="NCBI Taxonomy" id="2506603"/>
    <lineage>
        <taxon>Viruses</taxon>
        <taxon>Varidnaviria</taxon>
        <taxon>Bamfordvirae</taxon>
        <taxon>Nucleocytoviricota</taxon>
        <taxon>Megaviricetes</taxon>
        <taxon>Pimascovirales</taxon>
        <taxon>Pimascovirales incertae sedis</taxon>
        <taxon>Marseilleviridae</taxon>
    </lineage>
</organism>
<reference evidence="1" key="1">
    <citation type="journal article" date="2019" name="MBio">
        <title>Virus Genomes from Deep Sea Sediments Expand the Ocean Megavirome and Support Independent Origins of Viral Gigantism.</title>
        <authorList>
            <person name="Backstrom D."/>
            <person name="Yutin N."/>
            <person name="Jorgensen S.L."/>
            <person name="Dharamshi J."/>
            <person name="Homa F."/>
            <person name="Zaremba-Niedwiedzka K."/>
            <person name="Spang A."/>
            <person name="Wolf Y.I."/>
            <person name="Koonin E.V."/>
            <person name="Ettema T.J."/>
        </authorList>
    </citation>
    <scope>NUCLEOTIDE SEQUENCE</scope>
</reference>
<name>A0A481YTQ1_9VIRU</name>
<accession>A0A481YTQ1</accession>
<sequence length="169" mass="19501">MDINLPVWDFYPQNDQYFIDPLYAPYMRELVETDDGICEVNMWKKQGYPDGFVNPALVRKGWGLSFQLMHPDKDPCPDGWTKGEDGWCVANQPEFGDHGLYSKDAFVPKYQYWDSYAPKLANPLYKQINEFDKRSVNPATGNYVVYQNPAPASNREIYGHLPAKDSYLA</sequence>
<evidence type="ECO:0000313" key="1">
    <source>
        <dbReference type="EMBL" id="QBK86459.1"/>
    </source>
</evidence>
<proteinExistence type="predicted"/>